<dbReference type="PROSITE" id="PS00211">
    <property type="entry name" value="ABC_TRANSPORTER_1"/>
    <property type="match status" value="1"/>
</dbReference>
<dbReference type="SUPFAM" id="SSF52540">
    <property type="entry name" value="P-loop containing nucleoside triphosphate hydrolases"/>
    <property type="match status" value="1"/>
</dbReference>
<evidence type="ECO:0000313" key="6">
    <source>
        <dbReference type="EMBL" id="RDV28926.1"/>
    </source>
</evidence>
<dbReference type="Pfam" id="PF00005">
    <property type="entry name" value="ABC_tran"/>
    <property type="match status" value="1"/>
</dbReference>
<dbReference type="EMBL" id="QRHA01000001">
    <property type="protein sequence ID" value="RDV28926.1"/>
    <property type="molecule type" value="Genomic_DNA"/>
</dbReference>
<dbReference type="FunFam" id="3.40.50.300:FF:000032">
    <property type="entry name" value="Export ABC transporter ATP-binding protein"/>
    <property type="match status" value="1"/>
</dbReference>
<keyword evidence="2" id="KW-0547">Nucleotide-binding</keyword>
<dbReference type="GO" id="GO:0016887">
    <property type="term" value="F:ATP hydrolysis activity"/>
    <property type="evidence" value="ECO:0007669"/>
    <property type="project" value="InterPro"/>
</dbReference>
<dbReference type="InterPro" id="IPR017871">
    <property type="entry name" value="ABC_transporter-like_CS"/>
</dbReference>
<organism evidence="6 7">
    <name type="scientific">Alteromonas aestuariivivens</name>
    <dbReference type="NCBI Taxonomy" id="1938339"/>
    <lineage>
        <taxon>Bacteria</taxon>
        <taxon>Pseudomonadati</taxon>
        <taxon>Pseudomonadota</taxon>
        <taxon>Gammaproteobacteria</taxon>
        <taxon>Alteromonadales</taxon>
        <taxon>Alteromonadaceae</taxon>
        <taxon>Alteromonas/Salinimonas group</taxon>
        <taxon>Alteromonas</taxon>
    </lineage>
</organism>
<dbReference type="CDD" id="cd03255">
    <property type="entry name" value="ABC_MJ0796_LolCDE_FtsE"/>
    <property type="match status" value="1"/>
</dbReference>
<dbReference type="PROSITE" id="PS50893">
    <property type="entry name" value="ABC_TRANSPORTER_2"/>
    <property type="match status" value="1"/>
</dbReference>
<proteinExistence type="inferred from homology"/>
<evidence type="ECO:0000256" key="2">
    <source>
        <dbReference type="ARBA" id="ARBA00022741"/>
    </source>
</evidence>
<name>A0A3D8ME74_9ALTE</name>
<protein>
    <submittedName>
        <fullName evidence="6">ABC transporter ATP-binding protein</fullName>
    </submittedName>
</protein>
<evidence type="ECO:0000259" key="5">
    <source>
        <dbReference type="PROSITE" id="PS50893"/>
    </source>
</evidence>
<dbReference type="RefSeq" id="WP_115591217.1">
    <property type="nucleotide sequence ID" value="NZ_QRHA01000001.1"/>
</dbReference>
<dbReference type="GO" id="GO:0022857">
    <property type="term" value="F:transmembrane transporter activity"/>
    <property type="evidence" value="ECO:0007669"/>
    <property type="project" value="UniProtKB-ARBA"/>
</dbReference>
<feature type="domain" description="ABC transporter" evidence="5">
    <location>
        <begin position="2"/>
        <end position="221"/>
    </location>
</feature>
<accession>A0A3D8ME74</accession>
<dbReference type="Proteomes" id="UP000256561">
    <property type="component" value="Unassembled WGS sequence"/>
</dbReference>
<dbReference type="InterPro" id="IPR003439">
    <property type="entry name" value="ABC_transporter-like_ATP-bd"/>
</dbReference>
<dbReference type="InterPro" id="IPR027417">
    <property type="entry name" value="P-loop_NTPase"/>
</dbReference>
<dbReference type="OrthoDB" id="9801477at2"/>
<evidence type="ECO:0000313" key="7">
    <source>
        <dbReference type="Proteomes" id="UP000256561"/>
    </source>
</evidence>
<gene>
    <name evidence="6" type="ORF">DXV75_00190</name>
</gene>
<dbReference type="InterPro" id="IPR003593">
    <property type="entry name" value="AAA+_ATPase"/>
</dbReference>
<dbReference type="PANTHER" id="PTHR42798:SF2">
    <property type="entry name" value="ABC TRANSPORTER ATP-BINDING PROTEIN MG467-RELATED"/>
    <property type="match status" value="1"/>
</dbReference>
<dbReference type="GO" id="GO:1902495">
    <property type="term" value="C:transmembrane transporter complex"/>
    <property type="evidence" value="ECO:0007669"/>
    <property type="project" value="UniProtKB-ARBA"/>
</dbReference>
<reference evidence="7" key="1">
    <citation type="submission" date="2018-08" db="EMBL/GenBank/DDBJ databases">
        <authorList>
            <person name="Zhang J."/>
            <person name="Du Z.-J."/>
        </authorList>
    </citation>
    <scope>NUCLEOTIDE SEQUENCE [LARGE SCALE GENOMIC DNA]</scope>
    <source>
        <strain evidence="7">KCTC 52655</strain>
    </source>
</reference>
<comment type="similarity">
    <text evidence="4">Belongs to the ABC transporter superfamily. Macrolide exporter (TC 3.A.1.122) family.</text>
</comment>
<keyword evidence="1" id="KW-0813">Transport</keyword>
<dbReference type="AlphaFoldDB" id="A0A3D8ME74"/>
<evidence type="ECO:0000256" key="4">
    <source>
        <dbReference type="ARBA" id="ARBA00038388"/>
    </source>
</evidence>
<dbReference type="Gene3D" id="3.40.50.300">
    <property type="entry name" value="P-loop containing nucleotide triphosphate hydrolases"/>
    <property type="match status" value="1"/>
</dbReference>
<dbReference type="SMART" id="SM00382">
    <property type="entry name" value="AAA"/>
    <property type="match status" value="1"/>
</dbReference>
<dbReference type="InterPro" id="IPR017911">
    <property type="entry name" value="MacB-like_ATP-bd"/>
</dbReference>
<evidence type="ECO:0000256" key="3">
    <source>
        <dbReference type="ARBA" id="ARBA00022840"/>
    </source>
</evidence>
<evidence type="ECO:0000256" key="1">
    <source>
        <dbReference type="ARBA" id="ARBA00022448"/>
    </source>
</evidence>
<keyword evidence="7" id="KW-1185">Reference proteome</keyword>
<comment type="caution">
    <text evidence="6">The sequence shown here is derived from an EMBL/GenBank/DDBJ whole genome shotgun (WGS) entry which is preliminary data.</text>
</comment>
<keyword evidence="3 6" id="KW-0067">ATP-binding</keyword>
<dbReference type="PANTHER" id="PTHR42798">
    <property type="entry name" value="LIPOPROTEIN-RELEASING SYSTEM ATP-BINDING PROTEIN LOLD"/>
    <property type="match status" value="1"/>
</dbReference>
<dbReference type="GO" id="GO:0005524">
    <property type="term" value="F:ATP binding"/>
    <property type="evidence" value="ECO:0007669"/>
    <property type="project" value="UniProtKB-KW"/>
</dbReference>
<sequence>MIKLQRVNKYYPSGAGRLHVLKDIDLTIEQGDYLSIMGPSGSGKSTLLNMLGLLDTIDEGEYTLEGHPTRALGEEQRAELRARYIGFIFQSFQLIDRLTAFENVALPLILAEVPTRERRQRVNRLLEQVGLAHRAEHRPPQLSGGQLQRVAIARALVMQPTLILADEPTGNLDQQSGNDIVHLLEALNKEGITLIVVTHDNAVGERAQRRIRMVDGVISQL</sequence>